<sequence>MMMIKAFFIGSLVFVILFIFSLAVFNDYRTPNDEETVVYYAYVVNTGKGTITVIDTVTDTVINEIHAGIEISDGLATNRKLGKIYTTNASQDSLLVFDGYRYEFLYSIDLERNIHGIDISSDDRYLYLTSGSLEEGHENNYIMIFDTEENQLVVEYESAAKSPTHISFSNDGRFAFISNVVSSDVSIFDTALGRTIRTIPVGRVPNNTKPAMDDKKLYVATLLDNNVVVVDLETNKVIEKIPAGEGTHGIAVTEDNQMVWTTNRFSSDVTIINTENKQVIKTLKAGNVPNYVIQVPNSNKMYVSNYESGDITVIDISTFETINTISVGEKPHEIGFLPKKSIDVDN</sequence>
<evidence type="ECO:0000313" key="4">
    <source>
        <dbReference type="Proteomes" id="UP000198636"/>
    </source>
</evidence>
<dbReference type="Proteomes" id="UP000198636">
    <property type="component" value="Unassembled WGS sequence"/>
</dbReference>
<keyword evidence="1" id="KW-0732">Signal</keyword>
<name>A0A1G5DPT2_9FIRM</name>
<organism evidence="3 4">
    <name type="scientific">Alkaliphilus peptidifermentans DSM 18978</name>
    <dbReference type="NCBI Taxonomy" id="1120976"/>
    <lineage>
        <taxon>Bacteria</taxon>
        <taxon>Bacillati</taxon>
        <taxon>Bacillota</taxon>
        <taxon>Clostridia</taxon>
        <taxon>Peptostreptococcales</taxon>
        <taxon>Natronincolaceae</taxon>
        <taxon>Alkaliphilus</taxon>
    </lineage>
</organism>
<dbReference type="Pfam" id="PF21783">
    <property type="entry name" value="YNCE"/>
    <property type="match status" value="1"/>
</dbReference>
<evidence type="ECO:0000256" key="1">
    <source>
        <dbReference type="ARBA" id="ARBA00022729"/>
    </source>
</evidence>
<dbReference type="EMBL" id="FMUS01000004">
    <property type="protein sequence ID" value="SCY16695.1"/>
    <property type="molecule type" value="Genomic_DNA"/>
</dbReference>
<dbReference type="STRING" id="1120976.SAMN03080606_00975"/>
<dbReference type="InterPro" id="IPR011964">
    <property type="entry name" value="YVTN_b-propeller_repeat"/>
</dbReference>
<accession>A0A1G5DPT2</accession>
<keyword evidence="4" id="KW-1185">Reference proteome</keyword>
<dbReference type="RefSeq" id="WP_091540628.1">
    <property type="nucleotide sequence ID" value="NZ_FMUS01000004.1"/>
</dbReference>
<dbReference type="InterPro" id="IPR051200">
    <property type="entry name" value="Host-pathogen_enzymatic-act"/>
</dbReference>
<evidence type="ECO:0000313" key="3">
    <source>
        <dbReference type="EMBL" id="SCY16695.1"/>
    </source>
</evidence>
<dbReference type="SUPFAM" id="SSF51004">
    <property type="entry name" value="C-terminal (heme d1) domain of cytochrome cd1-nitrite reductase"/>
    <property type="match status" value="1"/>
</dbReference>
<evidence type="ECO:0000259" key="2">
    <source>
        <dbReference type="Pfam" id="PF21783"/>
    </source>
</evidence>
<dbReference type="PANTHER" id="PTHR47197:SF3">
    <property type="entry name" value="DIHYDRO-HEME D1 DEHYDROGENASE"/>
    <property type="match status" value="1"/>
</dbReference>
<proteinExistence type="predicted"/>
<dbReference type="NCBIfam" id="TIGR02276">
    <property type="entry name" value="beta_rpt_yvtn"/>
    <property type="match status" value="2"/>
</dbReference>
<gene>
    <name evidence="3" type="ORF">SAMN03080606_00975</name>
</gene>
<reference evidence="3 4" key="1">
    <citation type="submission" date="2016-10" db="EMBL/GenBank/DDBJ databases">
        <authorList>
            <person name="de Groot N.N."/>
        </authorList>
    </citation>
    <scope>NUCLEOTIDE SEQUENCE [LARGE SCALE GENOMIC DNA]</scope>
    <source>
        <strain evidence="3 4">DSM 18978</strain>
    </source>
</reference>
<dbReference type="OrthoDB" id="1706639at2"/>
<dbReference type="Gene3D" id="2.130.10.10">
    <property type="entry name" value="YVTN repeat-like/Quinoprotein amine dehydrogenase"/>
    <property type="match status" value="3"/>
</dbReference>
<protein>
    <submittedName>
        <fullName evidence="3">40-residue YVTN family beta-propeller repeat-containing protein</fullName>
    </submittedName>
</protein>
<dbReference type="InterPro" id="IPR015943">
    <property type="entry name" value="WD40/YVTN_repeat-like_dom_sf"/>
</dbReference>
<feature type="domain" description="YNCE-like beta-propeller" evidence="2">
    <location>
        <begin position="42"/>
        <end position="334"/>
    </location>
</feature>
<dbReference type="PANTHER" id="PTHR47197">
    <property type="entry name" value="PROTEIN NIRF"/>
    <property type="match status" value="1"/>
</dbReference>
<dbReference type="InterPro" id="IPR011048">
    <property type="entry name" value="Haem_d1_sf"/>
</dbReference>
<dbReference type="AlphaFoldDB" id="A0A1G5DPT2"/>
<dbReference type="InterPro" id="IPR048433">
    <property type="entry name" value="YNCE-like_beta-prop"/>
</dbReference>